<proteinExistence type="predicted"/>
<gene>
    <name evidence="1" type="ORF">DPMN_148278</name>
</gene>
<comment type="caution">
    <text evidence="1">The sequence shown here is derived from an EMBL/GenBank/DDBJ whole genome shotgun (WGS) entry which is preliminary data.</text>
</comment>
<name>A0A9D4F9H4_DREPO</name>
<organism evidence="1 2">
    <name type="scientific">Dreissena polymorpha</name>
    <name type="common">Zebra mussel</name>
    <name type="synonym">Mytilus polymorpha</name>
    <dbReference type="NCBI Taxonomy" id="45954"/>
    <lineage>
        <taxon>Eukaryota</taxon>
        <taxon>Metazoa</taxon>
        <taxon>Spiralia</taxon>
        <taxon>Lophotrochozoa</taxon>
        <taxon>Mollusca</taxon>
        <taxon>Bivalvia</taxon>
        <taxon>Autobranchia</taxon>
        <taxon>Heteroconchia</taxon>
        <taxon>Euheterodonta</taxon>
        <taxon>Imparidentia</taxon>
        <taxon>Neoheterodontei</taxon>
        <taxon>Myida</taxon>
        <taxon>Dreissenoidea</taxon>
        <taxon>Dreissenidae</taxon>
        <taxon>Dreissena</taxon>
    </lineage>
</organism>
<protein>
    <submittedName>
        <fullName evidence="1">Uncharacterized protein</fullName>
    </submittedName>
</protein>
<evidence type="ECO:0000313" key="2">
    <source>
        <dbReference type="Proteomes" id="UP000828390"/>
    </source>
</evidence>
<dbReference type="AlphaFoldDB" id="A0A9D4F9H4"/>
<reference evidence="1" key="2">
    <citation type="submission" date="2020-11" db="EMBL/GenBank/DDBJ databases">
        <authorList>
            <person name="McCartney M.A."/>
            <person name="Auch B."/>
            <person name="Kono T."/>
            <person name="Mallez S."/>
            <person name="Becker A."/>
            <person name="Gohl D.M."/>
            <person name="Silverstein K.A.T."/>
            <person name="Koren S."/>
            <person name="Bechman K.B."/>
            <person name="Herman A."/>
            <person name="Abrahante J.E."/>
            <person name="Garbe J."/>
        </authorList>
    </citation>
    <scope>NUCLEOTIDE SEQUENCE</scope>
    <source>
        <strain evidence="1">Duluth1</strain>
        <tissue evidence="1">Whole animal</tissue>
    </source>
</reference>
<sequence length="70" mass="8047">MMFDGFNSSTVLEQANQWLQGNPDYLVMKLESITKKLAEGTNSPDLEAVWHHESSHGINKYVRGLRYVYT</sequence>
<accession>A0A9D4F9H4</accession>
<keyword evidence="2" id="KW-1185">Reference proteome</keyword>
<dbReference type="Proteomes" id="UP000828390">
    <property type="component" value="Unassembled WGS sequence"/>
</dbReference>
<reference evidence="1" key="1">
    <citation type="journal article" date="2019" name="bioRxiv">
        <title>The Genome of the Zebra Mussel, Dreissena polymorpha: A Resource for Invasive Species Research.</title>
        <authorList>
            <person name="McCartney M.A."/>
            <person name="Auch B."/>
            <person name="Kono T."/>
            <person name="Mallez S."/>
            <person name="Zhang Y."/>
            <person name="Obille A."/>
            <person name="Becker A."/>
            <person name="Abrahante J.E."/>
            <person name="Garbe J."/>
            <person name="Badalamenti J.P."/>
            <person name="Herman A."/>
            <person name="Mangelson H."/>
            <person name="Liachko I."/>
            <person name="Sullivan S."/>
            <person name="Sone E.D."/>
            <person name="Koren S."/>
            <person name="Silverstein K.A.T."/>
            <person name="Beckman K.B."/>
            <person name="Gohl D.M."/>
        </authorList>
    </citation>
    <scope>NUCLEOTIDE SEQUENCE</scope>
    <source>
        <strain evidence="1">Duluth1</strain>
        <tissue evidence="1">Whole animal</tissue>
    </source>
</reference>
<evidence type="ECO:0000313" key="1">
    <source>
        <dbReference type="EMBL" id="KAH3794740.1"/>
    </source>
</evidence>
<dbReference type="EMBL" id="JAIWYP010000007">
    <property type="protein sequence ID" value="KAH3794740.1"/>
    <property type="molecule type" value="Genomic_DNA"/>
</dbReference>